<dbReference type="Gene3D" id="2.120.10.80">
    <property type="entry name" value="Kelch-type beta propeller"/>
    <property type="match status" value="3"/>
</dbReference>
<comment type="caution">
    <text evidence="1">The sequence shown here is derived from an EMBL/GenBank/DDBJ whole genome shotgun (WGS) entry which is preliminary data.</text>
</comment>
<dbReference type="Proteomes" id="UP001489004">
    <property type="component" value="Unassembled WGS sequence"/>
</dbReference>
<dbReference type="Pfam" id="PF01344">
    <property type="entry name" value="Kelch_1"/>
    <property type="match status" value="1"/>
</dbReference>
<dbReference type="AlphaFoldDB" id="A0AAW1PQR2"/>
<dbReference type="InterPro" id="IPR052392">
    <property type="entry name" value="Kelch-BTB_domain-containing"/>
</dbReference>
<dbReference type="InterPro" id="IPR015915">
    <property type="entry name" value="Kelch-typ_b-propeller"/>
</dbReference>
<evidence type="ECO:0000313" key="1">
    <source>
        <dbReference type="EMBL" id="KAK9810239.1"/>
    </source>
</evidence>
<name>A0AAW1PQR2_9CHLO</name>
<reference evidence="1 2" key="1">
    <citation type="journal article" date="2024" name="Nat. Commun.">
        <title>Phylogenomics reveals the evolutionary origins of lichenization in chlorophyte algae.</title>
        <authorList>
            <person name="Puginier C."/>
            <person name="Libourel C."/>
            <person name="Otte J."/>
            <person name="Skaloud P."/>
            <person name="Haon M."/>
            <person name="Grisel S."/>
            <person name="Petersen M."/>
            <person name="Berrin J.G."/>
            <person name="Delaux P.M."/>
            <person name="Dal Grande F."/>
            <person name="Keller J."/>
        </authorList>
    </citation>
    <scope>NUCLEOTIDE SEQUENCE [LARGE SCALE GENOMIC DNA]</scope>
    <source>
        <strain evidence="1 2">SAG 2043</strain>
    </source>
</reference>
<dbReference type="PANTHER" id="PTHR46375:SF3">
    <property type="entry name" value="KELCH REPEAT AND BTB DOMAIN-CONTAINING PROTEIN 13"/>
    <property type="match status" value="1"/>
</dbReference>
<evidence type="ECO:0000313" key="2">
    <source>
        <dbReference type="Proteomes" id="UP001489004"/>
    </source>
</evidence>
<evidence type="ECO:0008006" key="3">
    <source>
        <dbReference type="Google" id="ProtNLM"/>
    </source>
</evidence>
<proteinExistence type="predicted"/>
<dbReference type="InterPro" id="IPR006652">
    <property type="entry name" value="Kelch_1"/>
</dbReference>
<organism evidence="1 2">
    <name type="scientific">[Myrmecia] bisecta</name>
    <dbReference type="NCBI Taxonomy" id="41462"/>
    <lineage>
        <taxon>Eukaryota</taxon>
        <taxon>Viridiplantae</taxon>
        <taxon>Chlorophyta</taxon>
        <taxon>core chlorophytes</taxon>
        <taxon>Trebouxiophyceae</taxon>
        <taxon>Trebouxiales</taxon>
        <taxon>Trebouxiaceae</taxon>
        <taxon>Myrmecia</taxon>
    </lineage>
</organism>
<keyword evidence="2" id="KW-1185">Reference proteome</keyword>
<dbReference type="PANTHER" id="PTHR46375">
    <property type="entry name" value="KELCH REPEAT AND BTB DOMAIN-CONTAINING PROTEIN 13-RELATED"/>
    <property type="match status" value="1"/>
</dbReference>
<sequence length="442" mass="47735">MSSVITRSLTGKGDLPTHDAIVCYQEACLSLSPSALNITPAWRVGDWHGTDHHSPDCKLFRREAALPSPRSDFQAVAADDKAWMVGGHDGNGTYLTSIFVYDSILNAGNSSLPKMPEPRTGFAATYLNVSIYVIGGVKSQANEQSGTPEKCTLRAPRAVLRWSTARTLDSVEVLYASEHPEVFVHTRDPAATAVSAAPRRRAAAGRQPARDSFNYMGSLYAGSGYWSSGPELPFPWSDQDVVTEGDVAYIVGGRNVSANQPTDQLYKYEPVLRQFTQLATMPETRTSASAAIVGGLLYVTGGYNNVDDPQVGPAATSLIYLAGGYSTNYTQTLSTAEVYDPNTDSWSPLTDMPTPRGDLLCEALNGEVVMVGGFYDPTGQFLVNSFRTEVEAYKPSRRTWRELAAVPNARGDFALVAMPGGRMLAMGGETHARGDRTQIATH</sequence>
<gene>
    <name evidence="1" type="ORF">WJX72_007092</name>
</gene>
<dbReference type="EMBL" id="JALJOR010000010">
    <property type="protein sequence ID" value="KAK9810239.1"/>
    <property type="molecule type" value="Genomic_DNA"/>
</dbReference>
<dbReference type="SUPFAM" id="SSF117281">
    <property type="entry name" value="Kelch motif"/>
    <property type="match status" value="2"/>
</dbReference>
<protein>
    <recommendedName>
        <fullName evidence="3">Kelch repeat-containing protein</fullName>
    </recommendedName>
</protein>
<dbReference type="SMART" id="SM00612">
    <property type="entry name" value="Kelch"/>
    <property type="match status" value="4"/>
</dbReference>
<accession>A0AAW1PQR2</accession>